<evidence type="ECO:0000313" key="1">
    <source>
        <dbReference type="EMBL" id="KAJ7985347.1"/>
    </source>
</evidence>
<organism evidence="1 2">
    <name type="scientific">Dallia pectoralis</name>
    <name type="common">Alaska blackfish</name>
    <dbReference type="NCBI Taxonomy" id="75939"/>
    <lineage>
        <taxon>Eukaryota</taxon>
        <taxon>Metazoa</taxon>
        <taxon>Chordata</taxon>
        <taxon>Craniata</taxon>
        <taxon>Vertebrata</taxon>
        <taxon>Euteleostomi</taxon>
        <taxon>Actinopterygii</taxon>
        <taxon>Neopterygii</taxon>
        <taxon>Teleostei</taxon>
        <taxon>Protacanthopterygii</taxon>
        <taxon>Esociformes</taxon>
        <taxon>Umbridae</taxon>
        <taxon>Dallia</taxon>
    </lineage>
</organism>
<sequence length="558" mass="62526">MLLMLCTVSFAGLWKVTHAASPAPSVPADEIRALAGFCVVIPCTFPRQREVVDVRLRFRTKHYFALWSTPFSTLDGSVSLLGDTVNGDCSVRIDKVTRDDSHVYELSLKGREEKDWGRGRNVNLVVSETPNPPVISNTWTVTDGQVVSLNCSISYSCPSGAPTLQWRWETGTPVNYSEYREPPTSWVPGQRHIVWSSLTFTASHRIKPKVRCEAAYPGNKKSSVIRELHVTFSPEDVLVQVDTYNVQEGATALLHCSCKADPPVSQYKWSYTQHGLTVNLPGRTHMVRVFNVTRDLAVRCTVQNPIGWAESKPTHLNIHYKPIILHISSSCVLEASVVLCRCTVDSNPRPAVTWSVNESVPPYDFNMSVSTRNGTLTSQLRGHMQTPVKVVCFAINALGNDSRVLLHAEDGFFPWRVIHAAGISLVAFLFLLLLLFCCRRRTEKRGLTCRTSVYPADMDTYEDRMPVYINCTEVTNIYTNGSYQLVYQNCTPCFVKTKQTRPIGRRGGRRGAERRGVRGEERRGGDIRGGTVDRELRDRLSHTANVTNTDAAIYIEII</sequence>
<proteinExistence type="predicted"/>
<comment type="caution">
    <text evidence="1">The sequence shown here is derived from an EMBL/GenBank/DDBJ whole genome shotgun (WGS) entry which is preliminary data.</text>
</comment>
<protein>
    <submittedName>
        <fullName evidence="1">Uncharacterized protein</fullName>
    </submittedName>
</protein>
<evidence type="ECO:0000313" key="2">
    <source>
        <dbReference type="Proteomes" id="UP001157502"/>
    </source>
</evidence>
<keyword evidence="2" id="KW-1185">Reference proteome</keyword>
<dbReference type="Proteomes" id="UP001157502">
    <property type="component" value="Chromosome 36"/>
</dbReference>
<reference evidence="1" key="1">
    <citation type="submission" date="2021-05" db="EMBL/GenBank/DDBJ databases">
        <authorList>
            <person name="Pan Q."/>
            <person name="Jouanno E."/>
            <person name="Zahm M."/>
            <person name="Klopp C."/>
            <person name="Cabau C."/>
            <person name="Louis A."/>
            <person name="Berthelot C."/>
            <person name="Parey E."/>
            <person name="Roest Crollius H."/>
            <person name="Montfort J."/>
            <person name="Robinson-Rechavi M."/>
            <person name="Bouchez O."/>
            <person name="Lampietro C."/>
            <person name="Lopez Roques C."/>
            <person name="Donnadieu C."/>
            <person name="Postlethwait J."/>
            <person name="Bobe J."/>
            <person name="Dillon D."/>
            <person name="Chandos A."/>
            <person name="von Hippel F."/>
            <person name="Guiguen Y."/>
        </authorList>
    </citation>
    <scope>NUCLEOTIDE SEQUENCE</scope>
    <source>
        <strain evidence="1">YG-Jan2019</strain>
    </source>
</reference>
<accession>A0ACC2F1X6</accession>
<dbReference type="EMBL" id="CM055763">
    <property type="protein sequence ID" value="KAJ7985347.1"/>
    <property type="molecule type" value="Genomic_DNA"/>
</dbReference>
<name>A0ACC2F1X6_DALPE</name>
<gene>
    <name evidence="1" type="ORF">DPEC_G00351120</name>
</gene>